<evidence type="ECO:0000256" key="1">
    <source>
        <dbReference type="ARBA" id="ARBA00000085"/>
    </source>
</evidence>
<dbReference type="PROSITE" id="PS50109">
    <property type="entry name" value="HIS_KIN"/>
    <property type="match status" value="1"/>
</dbReference>
<dbReference type="EC" id="2.7.13.3" evidence="2"/>
<protein>
    <recommendedName>
        <fullName evidence="2">histidine kinase</fullName>
        <ecNumber evidence="2">2.7.13.3</ecNumber>
    </recommendedName>
</protein>
<accession>A0A9X2MGN1</accession>
<dbReference type="PRINTS" id="PR00344">
    <property type="entry name" value="BCTRLSENSOR"/>
</dbReference>
<dbReference type="Proteomes" id="UP001142078">
    <property type="component" value="Unassembled WGS sequence"/>
</dbReference>
<evidence type="ECO:0000256" key="2">
    <source>
        <dbReference type="ARBA" id="ARBA00012438"/>
    </source>
</evidence>
<feature type="transmembrane region" description="Helical" evidence="6">
    <location>
        <begin position="28"/>
        <end position="45"/>
    </location>
</feature>
<evidence type="ECO:0000256" key="6">
    <source>
        <dbReference type="SAM" id="Phobius"/>
    </source>
</evidence>
<dbReference type="InterPro" id="IPR036890">
    <property type="entry name" value="HATPase_C_sf"/>
</dbReference>
<dbReference type="InterPro" id="IPR003594">
    <property type="entry name" value="HATPase_dom"/>
</dbReference>
<sequence>MNKQKKFLLTILAVGISAQLYINFYISNFKFSFAGIVFPIFLFMYDEINPILLGIFSGLSLYIFRVILGGSFPNTDIFWYFPETIFYIVYGTVFFICKNFLVSITSNQMFIISFVSDFLGNLLEVYIRIGDNVFLRESNVIRGLILVAFIRAGIVWLILNSLRYYRMFLMKKEHEERYIKLLWLTSRLKTEIYWMEKNMENIESVMSNAYELFFKINNKEDRESWGNRALDISKDVHEIKKEYGLVVKGIEEVISNKLNDKGIYFHEIERILENSMKTEIKYKKKRIALDFQLGENFYTEKHYYLMSILRNIIMNSIESIENTGKIIFIHEVREKEHLFIIKDNGCGISEEDLDYIFSPGYSTKINYVTGEINRGLGLSLVKNIVEVHLKGNINIFSKIGEGTTFEIFIPITELEVENI</sequence>
<dbReference type="SUPFAM" id="SSF55874">
    <property type="entry name" value="ATPase domain of HSP90 chaperone/DNA topoisomerase II/histidine kinase"/>
    <property type="match status" value="1"/>
</dbReference>
<dbReference type="InterPro" id="IPR005467">
    <property type="entry name" value="His_kinase_dom"/>
</dbReference>
<evidence type="ECO:0000256" key="4">
    <source>
        <dbReference type="ARBA" id="ARBA00022777"/>
    </source>
</evidence>
<keyword evidence="6" id="KW-1133">Transmembrane helix</keyword>
<comment type="caution">
    <text evidence="8">The sequence shown here is derived from an EMBL/GenBank/DDBJ whole genome shotgun (WGS) entry which is preliminary data.</text>
</comment>
<keyword evidence="6" id="KW-0472">Membrane</keyword>
<keyword evidence="3" id="KW-0597">Phosphoprotein</keyword>
<dbReference type="GO" id="GO:0000155">
    <property type="term" value="F:phosphorelay sensor kinase activity"/>
    <property type="evidence" value="ECO:0007669"/>
    <property type="project" value="TreeGrafter"/>
</dbReference>
<evidence type="ECO:0000256" key="3">
    <source>
        <dbReference type="ARBA" id="ARBA00022553"/>
    </source>
</evidence>
<feature type="domain" description="Histidine kinase" evidence="7">
    <location>
        <begin position="305"/>
        <end position="413"/>
    </location>
</feature>
<dbReference type="PANTHER" id="PTHR43547">
    <property type="entry name" value="TWO-COMPONENT HISTIDINE KINASE"/>
    <property type="match status" value="1"/>
</dbReference>
<keyword evidence="9" id="KW-1185">Reference proteome</keyword>
<dbReference type="InterPro" id="IPR004358">
    <property type="entry name" value="Sig_transdc_His_kin-like_C"/>
</dbReference>
<keyword evidence="8" id="KW-0547">Nucleotide-binding</keyword>
<evidence type="ECO:0000313" key="8">
    <source>
        <dbReference type="EMBL" id="MCR2043655.1"/>
    </source>
</evidence>
<gene>
    <name evidence="8" type="ORF">NSA23_05925</name>
</gene>
<feature type="transmembrane region" description="Helical" evidence="6">
    <location>
        <begin position="52"/>
        <end position="71"/>
    </location>
</feature>
<dbReference type="AlphaFoldDB" id="A0A9X2MGN1"/>
<keyword evidence="4" id="KW-0808">Transferase</keyword>
<evidence type="ECO:0000313" key="9">
    <source>
        <dbReference type="Proteomes" id="UP001142078"/>
    </source>
</evidence>
<dbReference type="GO" id="GO:0005524">
    <property type="term" value="F:ATP binding"/>
    <property type="evidence" value="ECO:0007669"/>
    <property type="project" value="UniProtKB-KW"/>
</dbReference>
<keyword evidence="8" id="KW-0067">ATP-binding</keyword>
<feature type="transmembrane region" description="Helical" evidence="6">
    <location>
        <begin position="141"/>
        <end position="162"/>
    </location>
</feature>
<dbReference type="PANTHER" id="PTHR43547:SF2">
    <property type="entry name" value="HYBRID SIGNAL TRANSDUCTION HISTIDINE KINASE C"/>
    <property type="match status" value="1"/>
</dbReference>
<dbReference type="SMART" id="SM00387">
    <property type="entry name" value="HATPase_c"/>
    <property type="match status" value="1"/>
</dbReference>
<name>A0A9X2MGN1_9FIRM</name>
<dbReference type="EMBL" id="JANJZL010000003">
    <property type="protein sequence ID" value="MCR2043655.1"/>
    <property type="molecule type" value="Genomic_DNA"/>
</dbReference>
<dbReference type="OrthoDB" id="1791938at2"/>
<evidence type="ECO:0000259" key="7">
    <source>
        <dbReference type="PROSITE" id="PS50109"/>
    </source>
</evidence>
<keyword evidence="4" id="KW-0418">Kinase</keyword>
<keyword evidence="6" id="KW-0812">Transmembrane</keyword>
<dbReference type="Gene3D" id="3.30.565.10">
    <property type="entry name" value="Histidine kinase-like ATPase, C-terminal domain"/>
    <property type="match status" value="1"/>
</dbReference>
<keyword evidence="5" id="KW-0902">Two-component regulatory system</keyword>
<comment type="catalytic activity">
    <reaction evidence="1">
        <text>ATP + protein L-histidine = ADP + protein N-phospho-L-histidine.</text>
        <dbReference type="EC" id="2.7.13.3"/>
    </reaction>
</comment>
<proteinExistence type="predicted"/>
<feature type="transmembrane region" description="Helical" evidence="6">
    <location>
        <begin position="77"/>
        <end position="97"/>
    </location>
</feature>
<reference evidence="8" key="1">
    <citation type="submission" date="2022-07" db="EMBL/GenBank/DDBJ databases">
        <title>Enhanced cultured diversity of the mouse gut microbiota enables custom-made synthetic communities.</title>
        <authorList>
            <person name="Afrizal A."/>
        </authorList>
    </citation>
    <scope>NUCLEOTIDE SEQUENCE</scope>
    <source>
        <strain evidence="8">DSM 29482</strain>
    </source>
</reference>
<dbReference type="RefSeq" id="WP_042680402.1">
    <property type="nucleotide sequence ID" value="NZ_CABKTM010000019.1"/>
</dbReference>
<organism evidence="8 9">
    <name type="scientific">Anaerosalibacter massiliensis</name>
    <dbReference type="NCBI Taxonomy" id="1347392"/>
    <lineage>
        <taxon>Bacteria</taxon>
        <taxon>Bacillati</taxon>
        <taxon>Bacillota</taxon>
        <taxon>Tissierellia</taxon>
        <taxon>Tissierellales</taxon>
        <taxon>Sporanaerobacteraceae</taxon>
        <taxon>Anaerosalibacter</taxon>
    </lineage>
</organism>
<dbReference type="Pfam" id="PF02518">
    <property type="entry name" value="HATPase_c"/>
    <property type="match status" value="1"/>
</dbReference>
<evidence type="ECO:0000256" key="5">
    <source>
        <dbReference type="ARBA" id="ARBA00023012"/>
    </source>
</evidence>